<evidence type="ECO:0000313" key="4">
    <source>
        <dbReference type="Proteomes" id="UP000256845"/>
    </source>
</evidence>
<dbReference type="Gene3D" id="3.40.50.300">
    <property type="entry name" value="P-loop containing nucleotide triphosphate hydrolases"/>
    <property type="match status" value="1"/>
</dbReference>
<dbReference type="Gene3D" id="1.25.40.10">
    <property type="entry name" value="Tetratricopeptide repeat domain"/>
    <property type="match status" value="1"/>
</dbReference>
<feature type="repeat" description="TPR" evidence="2">
    <location>
        <begin position="111"/>
        <end position="144"/>
    </location>
</feature>
<organism evidence="3 4">
    <name type="scientific">Aestuariispira insulae</name>
    <dbReference type="NCBI Taxonomy" id="1461337"/>
    <lineage>
        <taxon>Bacteria</taxon>
        <taxon>Pseudomonadati</taxon>
        <taxon>Pseudomonadota</taxon>
        <taxon>Alphaproteobacteria</taxon>
        <taxon>Rhodospirillales</taxon>
        <taxon>Kiloniellaceae</taxon>
        <taxon>Aestuariispira</taxon>
    </lineage>
</organism>
<dbReference type="SUPFAM" id="SSF52540">
    <property type="entry name" value="P-loop containing nucleoside triphosphate hydrolases"/>
    <property type="match status" value="1"/>
</dbReference>
<proteinExistence type="predicted"/>
<comment type="caution">
    <text evidence="3">The sequence shown here is derived from an EMBL/GenBank/DDBJ whole genome shotgun (WGS) entry which is preliminary data.</text>
</comment>
<dbReference type="OrthoDB" id="9800698at2"/>
<keyword evidence="2" id="KW-0802">TPR repeat</keyword>
<dbReference type="InterPro" id="IPR027417">
    <property type="entry name" value="P-loop_NTPase"/>
</dbReference>
<dbReference type="GO" id="GO:0008476">
    <property type="term" value="F:protein-tyrosine sulfotransferase activity"/>
    <property type="evidence" value="ECO:0007669"/>
    <property type="project" value="InterPro"/>
</dbReference>
<evidence type="ECO:0000256" key="1">
    <source>
        <dbReference type="ARBA" id="ARBA00022679"/>
    </source>
</evidence>
<keyword evidence="4" id="KW-1185">Reference proteome</keyword>
<dbReference type="Pfam" id="PF13469">
    <property type="entry name" value="Sulfotransfer_3"/>
    <property type="match status" value="1"/>
</dbReference>
<accession>A0A3D9HSR3</accession>
<dbReference type="PANTHER" id="PTHR12788">
    <property type="entry name" value="PROTEIN-TYROSINE SULFOTRANSFERASE 2"/>
    <property type="match status" value="1"/>
</dbReference>
<protein>
    <submittedName>
        <fullName evidence="3">Tfp pilus assembly protein PilF</fullName>
    </submittedName>
</protein>
<gene>
    <name evidence="3" type="ORF">DFP90_102549</name>
</gene>
<dbReference type="EMBL" id="QRDW01000002">
    <property type="protein sequence ID" value="RED52527.1"/>
    <property type="molecule type" value="Genomic_DNA"/>
</dbReference>
<dbReference type="AlphaFoldDB" id="A0A3D9HSR3"/>
<name>A0A3D9HSR3_9PROT</name>
<dbReference type="Pfam" id="PF13432">
    <property type="entry name" value="TPR_16"/>
    <property type="match status" value="1"/>
</dbReference>
<dbReference type="InterPro" id="IPR011990">
    <property type="entry name" value="TPR-like_helical_dom_sf"/>
</dbReference>
<dbReference type="Proteomes" id="UP000256845">
    <property type="component" value="Unassembled WGS sequence"/>
</dbReference>
<dbReference type="InterPro" id="IPR019734">
    <property type="entry name" value="TPR_rpt"/>
</dbReference>
<dbReference type="InterPro" id="IPR026634">
    <property type="entry name" value="TPST-like"/>
</dbReference>
<dbReference type="PANTHER" id="PTHR12788:SF10">
    <property type="entry name" value="PROTEIN-TYROSINE SULFOTRANSFERASE"/>
    <property type="match status" value="1"/>
</dbReference>
<evidence type="ECO:0000256" key="2">
    <source>
        <dbReference type="PROSITE-ProRule" id="PRU00339"/>
    </source>
</evidence>
<reference evidence="3 4" key="1">
    <citation type="submission" date="2018-07" db="EMBL/GenBank/DDBJ databases">
        <title>Genomic Encyclopedia of Type Strains, Phase III (KMG-III): the genomes of soil and plant-associated and newly described type strains.</title>
        <authorList>
            <person name="Whitman W."/>
        </authorList>
    </citation>
    <scope>NUCLEOTIDE SEQUENCE [LARGE SCALE GENOMIC DNA]</scope>
    <source>
        <strain evidence="3 4">CECT 8488</strain>
    </source>
</reference>
<keyword evidence="1" id="KW-0808">Transferase</keyword>
<dbReference type="Pfam" id="PF14559">
    <property type="entry name" value="TPR_19"/>
    <property type="match status" value="2"/>
</dbReference>
<dbReference type="SMART" id="SM00028">
    <property type="entry name" value="TPR"/>
    <property type="match status" value="4"/>
</dbReference>
<dbReference type="PROSITE" id="PS50005">
    <property type="entry name" value="TPR"/>
    <property type="match status" value="1"/>
</dbReference>
<evidence type="ECO:0000313" key="3">
    <source>
        <dbReference type="EMBL" id="RED52527.1"/>
    </source>
</evidence>
<dbReference type="SUPFAM" id="SSF48452">
    <property type="entry name" value="TPR-like"/>
    <property type="match status" value="1"/>
</dbReference>
<sequence>MKKKLSPQIQKQIMDAFGLRDHGRFGESRKLAERILQQVPREPHCHYLLGSLALQAGDLPGAEKSFRAGIDADKKGHMNQGGMGLLLLRRNEAGEALRWLKLAHQKAPKDPSHLCNLALANELTGQPNRAINLFRKAVTLAPNYLPAIYHLSRLLLNDGQYSECSVLLTEGLKRFPADEGLLSTAANLQSTLGNLEETEKLYRQLNTLAPNKVEVQRKLVAIAIQKGQLEEAEQGLSALLKRNPHDLFALATAIRLKRADSILAEGLRAAIDGALGLIECGKGQKDWSEDEFYHAFVVADFADETQVAFKALEQANKIRREALKKYGHSYDRRDQERYVEALKAFPGWRQLLNEAVGSQDERPVFVVGMPRSGTTLVEQVVSAHAMVAGAGEREALKLAVHAIAPQPAGIQCSSNWMENLLKATPEKRQEIAAGYLTEYDKAFPGALRVVDKMPHNFTYLGFAAALFPNARFIHCRRSKVATGFSIFQQNFASNYLFDTDLSDIAHAQNIQEELMDFWKSLMGERIYDVSYESLVSNPEQEIRSLINFLGVAWDDACLKHHEQKNTVITASQHQVRQPINIASRDHFHRYADFLGPLMN</sequence>